<dbReference type="GO" id="GO:0004375">
    <property type="term" value="F:glycine dehydrogenase (decarboxylating) activity"/>
    <property type="evidence" value="ECO:0007669"/>
    <property type="project" value="UniProtKB-EC"/>
</dbReference>
<evidence type="ECO:0000256" key="5">
    <source>
        <dbReference type="ARBA" id="ARBA00049026"/>
    </source>
</evidence>
<dbReference type="Gene3D" id="6.20.440.10">
    <property type="match status" value="1"/>
</dbReference>
<protein>
    <recommendedName>
        <fullName evidence="2">glycine dehydrogenase (aminomethyl-transferring)</fullName>
        <ecNumber evidence="2">1.4.4.2</ecNumber>
    </recommendedName>
</protein>
<keyword evidence="3" id="KW-0663">Pyridoxal phosphate</keyword>
<evidence type="ECO:0000313" key="9">
    <source>
        <dbReference type="EMBL" id="SJZ81530.1"/>
    </source>
</evidence>
<dbReference type="FunFam" id="3.40.640.10:FF:000224">
    <property type="entry name" value="Probable glycine dehydrogenase (decarboxylating) subunit 2"/>
    <property type="match status" value="1"/>
</dbReference>
<proteinExistence type="predicted"/>
<accession>A0A1T4NQG1</accession>
<dbReference type="GO" id="GO:0016594">
    <property type="term" value="F:glycine binding"/>
    <property type="evidence" value="ECO:0007669"/>
    <property type="project" value="TreeGrafter"/>
</dbReference>
<dbReference type="PANTHER" id="PTHR11773">
    <property type="entry name" value="GLYCINE DEHYDROGENASE, DECARBOXYLATING"/>
    <property type="match status" value="1"/>
</dbReference>
<comment type="function">
    <text evidence="1">The glycine cleavage system catalyzes the degradation of glycine. The P protein binds the alpha-amino group of glycine through its pyridoxal phosphate cofactor; CO(2) is released and the remaining methylamine moiety is then transferred to the lipoamide cofactor of the H protein.</text>
</comment>
<dbReference type="Gene3D" id="3.90.1150.10">
    <property type="entry name" value="Aspartate Aminotransferase, domain 1"/>
    <property type="match status" value="1"/>
</dbReference>
<organism evidence="9 10">
    <name type="scientific">Enhydrobacter aerosaccus</name>
    <dbReference type="NCBI Taxonomy" id="225324"/>
    <lineage>
        <taxon>Bacteria</taxon>
        <taxon>Pseudomonadati</taxon>
        <taxon>Pseudomonadota</taxon>
        <taxon>Alphaproteobacteria</taxon>
        <taxon>Hyphomicrobiales</taxon>
        <taxon>Enhydrobacter</taxon>
    </lineage>
</organism>
<feature type="region of interest" description="Disordered" evidence="6">
    <location>
        <begin position="512"/>
        <end position="532"/>
    </location>
</feature>
<gene>
    <name evidence="9" type="ORF">SAMN02745126_02395</name>
</gene>
<dbReference type="InterPro" id="IPR015422">
    <property type="entry name" value="PyrdxlP-dep_Trfase_small"/>
</dbReference>
<keyword evidence="10" id="KW-1185">Reference proteome</keyword>
<dbReference type="EMBL" id="FUWJ01000002">
    <property type="protein sequence ID" value="SJZ81530.1"/>
    <property type="molecule type" value="Genomic_DNA"/>
</dbReference>
<dbReference type="AlphaFoldDB" id="A0A1T4NQG1"/>
<keyword evidence="4" id="KW-0560">Oxidoreductase</keyword>
<dbReference type="STRING" id="225324.SAMN02745126_02395"/>
<dbReference type="Gene3D" id="3.40.640.10">
    <property type="entry name" value="Type I PLP-dependent aspartate aminotransferase-like (Major domain)"/>
    <property type="match status" value="1"/>
</dbReference>
<dbReference type="RefSeq" id="WP_085934088.1">
    <property type="nucleotide sequence ID" value="NZ_FUWJ01000002.1"/>
</dbReference>
<feature type="domain" description="Aminotransferase class V" evidence="7">
    <location>
        <begin position="173"/>
        <end position="306"/>
    </location>
</feature>
<dbReference type="PANTHER" id="PTHR11773:SF1">
    <property type="entry name" value="GLYCINE DEHYDROGENASE (DECARBOXYLATING), MITOCHONDRIAL"/>
    <property type="match status" value="1"/>
</dbReference>
<evidence type="ECO:0000313" key="10">
    <source>
        <dbReference type="Proteomes" id="UP000190092"/>
    </source>
</evidence>
<dbReference type="Pfam" id="PF21478">
    <property type="entry name" value="GcvP2_C"/>
    <property type="match status" value="1"/>
</dbReference>
<evidence type="ECO:0000259" key="7">
    <source>
        <dbReference type="Pfam" id="PF00266"/>
    </source>
</evidence>
<evidence type="ECO:0000259" key="8">
    <source>
        <dbReference type="Pfam" id="PF21478"/>
    </source>
</evidence>
<dbReference type="EC" id="1.4.4.2" evidence="2"/>
<dbReference type="GO" id="GO:0005829">
    <property type="term" value="C:cytosol"/>
    <property type="evidence" value="ECO:0007669"/>
    <property type="project" value="TreeGrafter"/>
</dbReference>
<dbReference type="InterPro" id="IPR000192">
    <property type="entry name" value="Aminotrans_V_dom"/>
</dbReference>
<dbReference type="InterPro" id="IPR049316">
    <property type="entry name" value="GDC-P_C"/>
</dbReference>
<name>A0A1T4NQG1_9HYPH</name>
<evidence type="ECO:0000256" key="2">
    <source>
        <dbReference type="ARBA" id="ARBA00012134"/>
    </source>
</evidence>
<dbReference type="OrthoDB" id="9801272at2"/>
<feature type="domain" description="Glycine dehydrogenase C-terminal" evidence="8">
    <location>
        <begin position="382"/>
        <end position="481"/>
    </location>
</feature>
<dbReference type="InterPro" id="IPR015424">
    <property type="entry name" value="PyrdxlP-dep_Trfase"/>
</dbReference>
<evidence type="ECO:0000256" key="4">
    <source>
        <dbReference type="ARBA" id="ARBA00023002"/>
    </source>
</evidence>
<dbReference type="InterPro" id="IPR015421">
    <property type="entry name" value="PyrdxlP-dep_Trfase_major"/>
</dbReference>
<evidence type="ECO:0000256" key="6">
    <source>
        <dbReference type="SAM" id="MobiDB-lite"/>
    </source>
</evidence>
<sequence>MVQSLDRSQGRAGTAVTDATAAPKTFTGNRALQIEEPLIFEMGQAGRCGVDLPEPPKVKDRLNGLRRGGEIGLPGLSEPQVVQHYTRLSQKNYAIDMGVYPLGSCTMKHNPRINEKVARLAGIGDLHPLQPISTVQGALELIDTLAHWLKTLTGMPAVAMSPAAGAHGEMCGMMAIAAALDARGERAQRKIVLAPESAHGTNPATAAALGFTVKAIPANERGRVDLAALKAALGPEVAAIMLTNPNTCGLFESEIVEIAKAVHEAGAYFYCDGANFNAIAGRVRPGDLGVDCMHINLHKTFSTPHGGGGPGAGPVVLSAALAPFAPYPWIVKNGDAWTVAEEGTAVAGTPFGRLKAFHGQMGMFSRALAYIMSHGADGLKQASEDAVLSANYVMAALKDVMTPAFDGPCMHEALFDDSFLKDTGVSTLDFAKAMIDEGYHPMTMYFPLVVHGAMLIEPTESQAKEDLDQFIGALRSLTERARSGTAVEDFKAAPRFSPRRRLDETLAARKPILRWRPSNNPPGTDPLRQAAE</sequence>
<dbReference type="GO" id="GO:0019464">
    <property type="term" value="P:glycine decarboxylation via glycine cleavage system"/>
    <property type="evidence" value="ECO:0007669"/>
    <property type="project" value="TreeGrafter"/>
</dbReference>
<dbReference type="Pfam" id="PF00266">
    <property type="entry name" value="Aminotran_5"/>
    <property type="match status" value="1"/>
</dbReference>
<dbReference type="InterPro" id="IPR020581">
    <property type="entry name" value="GDC_P"/>
</dbReference>
<evidence type="ECO:0000256" key="3">
    <source>
        <dbReference type="ARBA" id="ARBA00022898"/>
    </source>
</evidence>
<dbReference type="NCBIfam" id="NF003346">
    <property type="entry name" value="PRK04366.1"/>
    <property type="match status" value="1"/>
</dbReference>
<evidence type="ECO:0000256" key="1">
    <source>
        <dbReference type="ARBA" id="ARBA00003788"/>
    </source>
</evidence>
<reference evidence="10" key="1">
    <citation type="submission" date="2017-02" db="EMBL/GenBank/DDBJ databases">
        <authorList>
            <person name="Varghese N."/>
            <person name="Submissions S."/>
        </authorList>
    </citation>
    <scope>NUCLEOTIDE SEQUENCE [LARGE SCALE GENOMIC DNA]</scope>
    <source>
        <strain evidence="10">ATCC 27094</strain>
    </source>
</reference>
<dbReference type="GO" id="GO:0005960">
    <property type="term" value="C:glycine cleavage complex"/>
    <property type="evidence" value="ECO:0007669"/>
    <property type="project" value="TreeGrafter"/>
</dbReference>
<dbReference type="GO" id="GO:0030170">
    <property type="term" value="F:pyridoxal phosphate binding"/>
    <property type="evidence" value="ECO:0007669"/>
    <property type="project" value="TreeGrafter"/>
</dbReference>
<comment type="catalytic activity">
    <reaction evidence="5">
        <text>N(6)-[(R)-lipoyl]-L-lysyl-[glycine-cleavage complex H protein] + glycine + H(+) = N(6)-[(R)-S(8)-aminomethyldihydrolipoyl]-L-lysyl-[glycine-cleavage complex H protein] + CO2</text>
        <dbReference type="Rhea" id="RHEA:24304"/>
        <dbReference type="Rhea" id="RHEA-COMP:10494"/>
        <dbReference type="Rhea" id="RHEA-COMP:10495"/>
        <dbReference type="ChEBI" id="CHEBI:15378"/>
        <dbReference type="ChEBI" id="CHEBI:16526"/>
        <dbReference type="ChEBI" id="CHEBI:57305"/>
        <dbReference type="ChEBI" id="CHEBI:83099"/>
        <dbReference type="ChEBI" id="CHEBI:83143"/>
        <dbReference type="EC" id="1.4.4.2"/>
    </reaction>
</comment>
<dbReference type="Proteomes" id="UP000190092">
    <property type="component" value="Unassembled WGS sequence"/>
</dbReference>
<dbReference type="SUPFAM" id="SSF53383">
    <property type="entry name" value="PLP-dependent transferases"/>
    <property type="match status" value="1"/>
</dbReference>